<reference evidence="3" key="1">
    <citation type="submission" date="2020-04" db="EMBL/GenBank/DDBJ databases">
        <authorList>
            <person name="Alioto T."/>
            <person name="Alioto T."/>
            <person name="Gomez Garrido J."/>
        </authorList>
    </citation>
    <scope>NUCLEOTIDE SEQUENCE</scope>
    <source>
        <strain evidence="3">A484AB</strain>
    </source>
</reference>
<dbReference type="Pfam" id="PF02944">
    <property type="entry name" value="BESS"/>
    <property type="match status" value="1"/>
</dbReference>
<evidence type="ECO:0000313" key="3">
    <source>
        <dbReference type="EMBL" id="CAB4024637.1"/>
    </source>
</evidence>
<organism evidence="3 4">
    <name type="scientific">Paramuricea clavata</name>
    <name type="common">Red gorgonian</name>
    <name type="synonym">Violescent sea-whip</name>
    <dbReference type="NCBI Taxonomy" id="317549"/>
    <lineage>
        <taxon>Eukaryota</taxon>
        <taxon>Metazoa</taxon>
        <taxon>Cnidaria</taxon>
        <taxon>Anthozoa</taxon>
        <taxon>Octocorallia</taxon>
        <taxon>Malacalcyonacea</taxon>
        <taxon>Plexauridae</taxon>
        <taxon>Paramuricea</taxon>
    </lineage>
</organism>
<dbReference type="AlphaFoldDB" id="A0A7D9L6F4"/>
<dbReference type="InterPro" id="IPR004210">
    <property type="entry name" value="BESS_motif"/>
</dbReference>
<dbReference type="GO" id="GO:0005634">
    <property type="term" value="C:nucleus"/>
    <property type="evidence" value="ECO:0007669"/>
    <property type="project" value="UniProtKB-SubCell"/>
</dbReference>
<comment type="caution">
    <text evidence="3">The sequence shown here is derived from an EMBL/GenBank/DDBJ whole genome shotgun (WGS) entry which is preliminary data.</text>
</comment>
<feature type="region of interest" description="Disordered" evidence="2">
    <location>
        <begin position="80"/>
        <end position="148"/>
    </location>
</feature>
<dbReference type="PANTHER" id="PTHR12243">
    <property type="entry name" value="MADF DOMAIN TRANSCRIPTION FACTOR"/>
    <property type="match status" value="1"/>
</dbReference>
<gene>
    <name evidence="3" type="ORF">PACLA_8A084532</name>
</gene>
<dbReference type="GO" id="GO:0005667">
    <property type="term" value="C:transcription regulator complex"/>
    <property type="evidence" value="ECO:0007669"/>
    <property type="project" value="TreeGrafter"/>
</dbReference>
<dbReference type="EMBL" id="CACRXK020013145">
    <property type="protein sequence ID" value="CAB4024637.1"/>
    <property type="molecule type" value="Genomic_DNA"/>
</dbReference>
<feature type="compositionally biased region" description="Low complexity" evidence="2">
    <location>
        <begin position="128"/>
        <end position="138"/>
    </location>
</feature>
<dbReference type="PROSITE" id="PS51031">
    <property type="entry name" value="BESS"/>
    <property type="match status" value="1"/>
</dbReference>
<dbReference type="GO" id="GO:0003677">
    <property type="term" value="F:DNA binding"/>
    <property type="evidence" value="ECO:0007669"/>
    <property type="project" value="InterPro"/>
</dbReference>
<dbReference type="InterPro" id="IPR039353">
    <property type="entry name" value="TF_Adf1"/>
</dbReference>
<protein>
    <submittedName>
        <fullName evidence="3">Transcription factor Adf-1-like</fullName>
    </submittedName>
</protein>
<dbReference type="GO" id="GO:0006357">
    <property type="term" value="P:regulation of transcription by RNA polymerase II"/>
    <property type="evidence" value="ECO:0007669"/>
    <property type="project" value="TreeGrafter"/>
</dbReference>
<comment type="subcellular location">
    <subcellularLocation>
        <location evidence="1">Nucleus</location>
    </subcellularLocation>
</comment>
<proteinExistence type="predicted"/>
<sequence length="288" mass="32160">MQFGKCHFARKPLAILVQSFSLGETANKKWTNIRDAFQNNRKKNTSKSGDGAKKNIRCYKYAGILGFLIPFIQNRETSTNLDTLKEGSDSVGNGQEELERSDDEDSLLSIDTSASSTPSPGLSQSLGATPSSSTASYSSRKRRQNSTENAVDLSIVEYLKSRKTTPDKPDEITEFFNSMAISVKKFPELQQAVVKFKIHQIVHEMEMEILFAKPHPKHQTGLLSQQPHIQTGPIQTGPQSNQFSHPPYQVSQGMPQHHQFQQSTSLANDYRQEHSTNAETGLTYHSLS</sequence>
<evidence type="ECO:0000256" key="1">
    <source>
        <dbReference type="PROSITE-ProRule" id="PRU00371"/>
    </source>
</evidence>
<accession>A0A7D9L6F4</accession>
<keyword evidence="4" id="KW-1185">Reference proteome</keyword>
<evidence type="ECO:0000313" key="4">
    <source>
        <dbReference type="Proteomes" id="UP001152795"/>
    </source>
</evidence>
<evidence type="ECO:0000256" key="2">
    <source>
        <dbReference type="SAM" id="MobiDB-lite"/>
    </source>
</evidence>
<name>A0A7D9L6F4_PARCT</name>
<keyword evidence="1" id="KW-0539">Nucleus</keyword>
<dbReference type="Proteomes" id="UP001152795">
    <property type="component" value="Unassembled WGS sequence"/>
</dbReference>
<dbReference type="PANTHER" id="PTHR12243:SF67">
    <property type="entry name" value="COREPRESSOR OF PANGOLIN, ISOFORM A-RELATED"/>
    <property type="match status" value="1"/>
</dbReference>
<feature type="compositionally biased region" description="Polar residues" evidence="2">
    <location>
        <begin position="110"/>
        <end position="127"/>
    </location>
</feature>
<dbReference type="OrthoDB" id="6433782at2759"/>